<feature type="region of interest" description="Disordered" evidence="1">
    <location>
        <begin position="99"/>
        <end position="124"/>
    </location>
</feature>
<dbReference type="Gramene" id="TKW10979">
    <property type="protein sequence ID" value="TKW10979"/>
    <property type="gene ID" value="SEVIR_6G203600v2"/>
</dbReference>
<dbReference type="Proteomes" id="UP000298652">
    <property type="component" value="Chromosome 6"/>
</dbReference>
<name>A0A4U6UBS8_SETVI</name>
<gene>
    <name evidence="2" type="ORF">SEVIR_6G203600v2</name>
</gene>
<organism evidence="2 3">
    <name type="scientific">Setaria viridis</name>
    <name type="common">Green bristlegrass</name>
    <name type="synonym">Setaria italica subsp. viridis</name>
    <dbReference type="NCBI Taxonomy" id="4556"/>
    <lineage>
        <taxon>Eukaryota</taxon>
        <taxon>Viridiplantae</taxon>
        <taxon>Streptophyta</taxon>
        <taxon>Embryophyta</taxon>
        <taxon>Tracheophyta</taxon>
        <taxon>Spermatophyta</taxon>
        <taxon>Magnoliopsida</taxon>
        <taxon>Liliopsida</taxon>
        <taxon>Poales</taxon>
        <taxon>Poaceae</taxon>
        <taxon>PACMAD clade</taxon>
        <taxon>Panicoideae</taxon>
        <taxon>Panicodae</taxon>
        <taxon>Paniceae</taxon>
        <taxon>Cenchrinae</taxon>
        <taxon>Setaria</taxon>
    </lineage>
</organism>
<proteinExistence type="predicted"/>
<dbReference type="EMBL" id="CM016557">
    <property type="protein sequence ID" value="TKW10979.1"/>
    <property type="molecule type" value="Genomic_DNA"/>
</dbReference>
<reference evidence="2" key="1">
    <citation type="submission" date="2019-03" db="EMBL/GenBank/DDBJ databases">
        <title>WGS assembly of Setaria viridis.</title>
        <authorList>
            <person name="Huang P."/>
            <person name="Jenkins J."/>
            <person name="Grimwood J."/>
            <person name="Barry K."/>
            <person name="Healey A."/>
            <person name="Mamidi S."/>
            <person name="Sreedasyam A."/>
            <person name="Shu S."/>
            <person name="Feldman M."/>
            <person name="Wu J."/>
            <person name="Yu Y."/>
            <person name="Chen C."/>
            <person name="Johnson J."/>
            <person name="Rokhsar D."/>
            <person name="Baxter I."/>
            <person name="Schmutz J."/>
            <person name="Brutnell T."/>
            <person name="Kellogg E."/>
        </authorList>
    </citation>
    <scope>NUCLEOTIDE SEQUENCE [LARGE SCALE GENOMIC DNA]</scope>
</reference>
<evidence type="ECO:0000256" key="1">
    <source>
        <dbReference type="SAM" id="MobiDB-lite"/>
    </source>
</evidence>
<evidence type="ECO:0000313" key="2">
    <source>
        <dbReference type="EMBL" id="TKW10979.1"/>
    </source>
</evidence>
<dbReference type="AlphaFoldDB" id="A0A4U6UBS8"/>
<protein>
    <submittedName>
        <fullName evidence="2">Uncharacterized protein</fullName>
    </submittedName>
</protein>
<accession>A0A4U6UBS8</accession>
<evidence type="ECO:0000313" key="3">
    <source>
        <dbReference type="Proteomes" id="UP000298652"/>
    </source>
</evidence>
<keyword evidence="3" id="KW-1185">Reference proteome</keyword>
<sequence>MACLGPFGPPPCPSKTSGLLLPNQPYLLHGTFIPPTAASLATHPLPRNCHVPLSPLRFLATPQRPPPTALRRLLSRRSRPPPPAALRCLPLQPCPSGLRLPLATSSHDGAGHLLPRPSTTSPYP</sequence>